<dbReference type="InterPro" id="IPR000835">
    <property type="entry name" value="HTH_MarR-typ"/>
</dbReference>
<dbReference type="InterPro" id="IPR036390">
    <property type="entry name" value="WH_DNA-bd_sf"/>
</dbReference>
<reference evidence="5 6" key="2">
    <citation type="submission" date="2018-03" db="EMBL/GenBank/DDBJ databases">
        <title>The ancient ancestry and fast evolution of plastids.</title>
        <authorList>
            <person name="Moore K.R."/>
            <person name="Magnabosco C."/>
            <person name="Momper L."/>
            <person name="Gold D.A."/>
            <person name="Bosak T."/>
            <person name="Fournier G.P."/>
        </authorList>
    </citation>
    <scope>NUCLEOTIDE SEQUENCE [LARGE SCALE GENOMIC DNA]</scope>
    <source>
        <strain evidence="5 6">ULC18</strain>
    </source>
</reference>
<organism evidence="5 6">
    <name type="scientific">Stenomitos frigidus ULC18</name>
    <dbReference type="NCBI Taxonomy" id="2107698"/>
    <lineage>
        <taxon>Bacteria</taxon>
        <taxon>Bacillati</taxon>
        <taxon>Cyanobacteriota</taxon>
        <taxon>Cyanophyceae</taxon>
        <taxon>Leptolyngbyales</taxon>
        <taxon>Leptolyngbyaceae</taxon>
        <taxon>Stenomitos</taxon>
    </lineage>
</organism>
<dbReference type="PANTHER" id="PTHR33164:SF104">
    <property type="entry name" value="TRANSCRIPTIONAL REGULATORY PROTEIN"/>
    <property type="match status" value="1"/>
</dbReference>
<keyword evidence="2" id="KW-0238">DNA-binding</keyword>
<dbReference type="Proteomes" id="UP000239576">
    <property type="component" value="Unassembled WGS sequence"/>
</dbReference>
<dbReference type="InterPro" id="IPR039422">
    <property type="entry name" value="MarR/SlyA-like"/>
</dbReference>
<evidence type="ECO:0000313" key="5">
    <source>
        <dbReference type="EMBL" id="PSB24937.1"/>
    </source>
</evidence>
<dbReference type="GO" id="GO:0003677">
    <property type="term" value="F:DNA binding"/>
    <property type="evidence" value="ECO:0007669"/>
    <property type="project" value="UniProtKB-KW"/>
</dbReference>
<dbReference type="OrthoDB" id="5195026at2"/>
<keyword evidence="3" id="KW-0804">Transcription</keyword>
<evidence type="ECO:0000256" key="2">
    <source>
        <dbReference type="ARBA" id="ARBA00023125"/>
    </source>
</evidence>
<comment type="caution">
    <text evidence="5">The sequence shown here is derived from an EMBL/GenBank/DDBJ whole genome shotgun (WGS) entry which is preliminary data.</text>
</comment>
<dbReference type="PROSITE" id="PS01117">
    <property type="entry name" value="HTH_MARR_1"/>
    <property type="match status" value="1"/>
</dbReference>
<evidence type="ECO:0000256" key="3">
    <source>
        <dbReference type="ARBA" id="ARBA00023163"/>
    </source>
</evidence>
<proteinExistence type="predicted"/>
<dbReference type="SMART" id="SM00347">
    <property type="entry name" value="HTH_MARR"/>
    <property type="match status" value="1"/>
</dbReference>
<dbReference type="Pfam" id="PF12802">
    <property type="entry name" value="MarR_2"/>
    <property type="match status" value="1"/>
</dbReference>
<sequence>MVPLTTAQNSAWRLFLKTYAVLLEQIEQTLKQANLPNLSWYDVLWALEEAPDRRLRLHELAAALVLQRSNLTRLVDRMEQAGFVQREHCDSDRRGAFAALTSEGLALRHQMWQVYAPAIDQHFAQPLSEAQITVLTQAFSLLLQTQP</sequence>
<dbReference type="EMBL" id="PVWK01000137">
    <property type="protein sequence ID" value="PSB24937.1"/>
    <property type="molecule type" value="Genomic_DNA"/>
</dbReference>
<dbReference type="InterPro" id="IPR036388">
    <property type="entry name" value="WH-like_DNA-bd_sf"/>
</dbReference>
<dbReference type="GO" id="GO:0006950">
    <property type="term" value="P:response to stress"/>
    <property type="evidence" value="ECO:0007669"/>
    <property type="project" value="TreeGrafter"/>
</dbReference>
<name>A0A2T1DWR3_9CYAN</name>
<dbReference type="PRINTS" id="PR00598">
    <property type="entry name" value="HTHMARR"/>
</dbReference>
<evidence type="ECO:0000259" key="4">
    <source>
        <dbReference type="PROSITE" id="PS50995"/>
    </source>
</evidence>
<protein>
    <submittedName>
        <fullName evidence="5">MarR family transcriptional regulator</fullName>
    </submittedName>
</protein>
<evidence type="ECO:0000256" key="1">
    <source>
        <dbReference type="ARBA" id="ARBA00023015"/>
    </source>
</evidence>
<dbReference type="GO" id="GO:0003700">
    <property type="term" value="F:DNA-binding transcription factor activity"/>
    <property type="evidence" value="ECO:0007669"/>
    <property type="project" value="InterPro"/>
</dbReference>
<dbReference type="InterPro" id="IPR023187">
    <property type="entry name" value="Tscrpt_reg_MarR-type_CS"/>
</dbReference>
<dbReference type="PANTHER" id="PTHR33164">
    <property type="entry name" value="TRANSCRIPTIONAL REGULATOR, MARR FAMILY"/>
    <property type="match status" value="1"/>
</dbReference>
<dbReference type="RefSeq" id="WP_106259493.1">
    <property type="nucleotide sequence ID" value="NZ_CAWNSW010000064.1"/>
</dbReference>
<keyword evidence="1" id="KW-0805">Transcription regulation</keyword>
<gene>
    <name evidence="5" type="ORF">C7B82_25040</name>
</gene>
<reference evidence="6" key="1">
    <citation type="submission" date="2018-02" db="EMBL/GenBank/DDBJ databases">
        <authorList>
            <person name="Moore K."/>
            <person name="Momper L."/>
        </authorList>
    </citation>
    <scope>NUCLEOTIDE SEQUENCE [LARGE SCALE GENOMIC DNA]</scope>
    <source>
        <strain evidence="6">ULC18</strain>
    </source>
</reference>
<dbReference type="SUPFAM" id="SSF46785">
    <property type="entry name" value="Winged helix' DNA-binding domain"/>
    <property type="match status" value="1"/>
</dbReference>
<dbReference type="Gene3D" id="1.10.10.10">
    <property type="entry name" value="Winged helix-like DNA-binding domain superfamily/Winged helix DNA-binding domain"/>
    <property type="match status" value="1"/>
</dbReference>
<dbReference type="PROSITE" id="PS50995">
    <property type="entry name" value="HTH_MARR_2"/>
    <property type="match status" value="1"/>
</dbReference>
<keyword evidence="6" id="KW-1185">Reference proteome</keyword>
<dbReference type="AlphaFoldDB" id="A0A2T1DWR3"/>
<accession>A0A2T1DWR3</accession>
<feature type="domain" description="HTH marR-type" evidence="4">
    <location>
        <begin position="8"/>
        <end position="144"/>
    </location>
</feature>
<evidence type="ECO:0000313" key="6">
    <source>
        <dbReference type="Proteomes" id="UP000239576"/>
    </source>
</evidence>